<dbReference type="RefSeq" id="WP_028930589.1">
    <property type="nucleotide sequence ID" value="NZ_AUII01000012.1"/>
</dbReference>
<dbReference type="EMBL" id="BJVI01000035">
    <property type="protein sequence ID" value="GEL19363.1"/>
    <property type="molecule type" value="Genomic_DNA"/>
</dbReference>
<gene>
    <name evidence="1" type="ORF">PA7_32000</name>
</gene>
<comment type="caution">
    <text evidence="1">The sequence shown here is derived from an EMBL/GenBank/DDBJ whole genome shotgun (WGS) entry which is preliminary data.</text>
</comment>
<dbReference type="AlphaFoldDB" id="A0A511D4G1"/>
<evidence type="ECO:0000313" key="1">
    <source>
        <dbReference type="EMBL" id="GEL19363.1"/>
    </source>
</evidence>
<protein>
    <submittedName>
        <fullName evidence="1">Uncharacterized protein</fullName>
    </submittedName>
</protein>
<dbReference type="Proteomes" id="UP000321328">
    <property type="component" value="Unassembled WGS sequence"/>
</dbReference>
<organism evidence="1 2">
    <name type="scientific">Pseudonocardia asaccharolytica DSM 44247 = NBRC 16224</name>
    <dbReference type="NCBI Taxonomy" id="1123024"/>
    <lineage>
        <taxon>Bacteria</taxon>
        <taxon>Bacillati</taxon>
        <taxon>Actinomycetota</taxon>
        <taxon>Actinomycetes</taxon>
        <taxon>Pseudonocardiales</taxon>
        <taxon>Pseudonocardiaceae</taxon>
        <taxon>Pseudonocardia</taxon>
    </lineage>
</organism>
<dbReference type="STRING" id="1123024.GCA_000423625_02892"/>
<sequence length="98" mass="10830">MAREYDFDSYLAEARPTDFVLKAGDERIVIEPPDGETVVLLDEATTGRRVLELICGDQFGAVWELVRHRHSGVLNKLARDIAKHFGLDQPPPGGGRAS</sequence>
<dbReference type="OrthoDB" id="3632991at2"/>
<reference evidence="1 2" key="1">
    <citation type="submission" date="2019-07" db="EMBL/GenBank/DDBJ databases">
        <title>Whole genome shotgun sequence of Pseudonocardia asaccharolytica NBRC 16224.</title>
        <authorList>
            <person name="Hosoyama A."/>
            <person name="Uohara A."/>
            <person name="Ohji S."/>
            <person name="Ichikawa N."/>
        </authorList>
    </citation>
    <scope>NUCLEOTIDE SEQUENCE [LARGE SCALE GENOMIC DNA]</scope>
    <source>
        <strain evidence="1 2">NBRC 16224</strain>
    </source>
</reference>
<accession>A0A511D4G1</accession>
<evidence type="ECO:0000313" key="2">
    <source>
        <dbReference type="Proteomes" id="UP000321328"/>
    </source>
</evidence>
<keyword evidence="2" id="KW-1185">Reference proteome</keyword>
<name>A0A511D4G1_9PSEU</name>
<proteinExistence type="predicted"/>